<reference evidence="3 4" key="1">
    <citation type="journal article" date="2018" name="J. Microbiol.">
        <title>Aestuariibaculum marinum sp. nov., a marine bacterium isolated from seawater in South Korea.</title>
        <authorList>
            <person name="Choi J."/>
            <person name="Lee D."/>
            <person name="Jang J.H."/>
            <person name="Cha S."/>
            <person name="Seo T."/>
        </authorList>
    </citation>
    <scope>NUCLEOTIDE SEQUENCE [LARGE SCALE GENOMIC DNA]</scope>
    <source>
        <strain evidence="3 4">IP7</strain>
    </source>
</reference>
<evidence type="ECO:0000313" key="4">
    <source>
        <dbReference type="Proteomes" id="UP000621516"/>
    </source>
</evidence>
<sequence>MKLKELPDVGISNADKVFHSITYLILALLWYGSFIVKFKMPNVKALIYSALFSTIFGIIIEVLQGMVTVTRKPDLEDVIANSTGVLLAVLVALVYNRTQIKKL</sequence>
<dbReference type="InterPro" id="IPR006976">
    <property type="entry name" value="VanZ-like"/>
</dbReference>
<protein>
    <submittedName>
        <fullName evidence="3">VanZ family protein</fullName>
    </submittedName>
</protein>
<evidence type="ECO:0000256" key="1">
    <source>
        <dbReference type="SAM" id="Phobius"/>
    </source>
</evidence>
<dbReference type="EMBL" id="JACVXD010000007">
    <property type="protein sequence ID" value="MBD0824834.1"/>
    <property type="molecule type" value="Genomic_DNA"/>
</dbReference>
<proteinExistence type="predicted"/>
<keyword evidence="1" id="KW-0812">Transmembrane</keyword>
<keyword evidence="1" id="KW-1133">Transmembrane helix</keyword>
<keyword evidence="1" id="KW-0472">Membrane</keyword>
<dbReference type="PANTHER" id="PTHR28008:SF1">
    <property type="entry name" value="DOMAIN PROTEIN, PUTATIVE (AFU_ORTHOLOGUE AFUA_3G10980)-RELATED"/>
    <property type="match status" value="1"/>
</dbReference>
<dbReference type="Pfam" id="PF04892">
    <property type="entry name" value="VanZ"/>
    <property type="match status" value="1"/>
</dbReference>
<keyword evidence="4" id="KW-1185">Reference proteome</keyword>
<dbReference type="AlphaFoldDB" id="A0A8J6U6K4"/>
<feature type="transmembrane region" description="Helical" evidence="1">
    <location>
        <begin position="20"/>
        <end position="38"/>
    </location>
</feature>
<name>A0A8J6U6K4_9FLAO</name>
<accession>A0A8J6U6K4</accession>
<organism evidence="3 4">
    <name type="scientific">Aestuariibaculum marinum</name>
    <dbReference type="NCBI Taxonomy" id="2683592"/>
    <lineage>
        <taxon>Bacteria</taxon>
        <taxon>Pseudomonadati</taxon>
        <taxon>Bacteroidota</taxon>
        <taxon>Flavobacteriia</taxon>
        <taxon>Flavobacteriales</taxon>
        <taxon>Flavobacteriaceae</taxon>
    </lineage>
</organism>
<dbReference type="NCBIfam" id="NF037970">
    <property type="entry name" value="vanZ_1"/>
    <property type="match status" value="1"/>
</dbReference>
<gene>
    <name evidence="3" type="primary">vanZ</name>
    <name evidence="3" type="ORF">ICJ85_12490</name>
</gene>
<feature type="transmembrane region" description="Helical" evidence="1">
    <location>
        <begin position="45"/>
        <end position="66"/>
    </location>
</feature>
<dbReference type="Proteomes" id="UP000621516">
    <property type="component" value="Unassembled WGS sequence"/>
</dbReference>
<comment type="caution">
    <text evidence="3">The sequence shown here is derived from an EMBL/GenBank/DDBJ whole genome shotgun (WGS) entry which is preliminary data.</text>
</comment>
<evidence type="ECO:0000259" key="2">
    <source>
        <dbReference type="Pfam" id="PF04892"/>
    </source>
</evidence>
<dbReference type="PANTHER" id="PTHR28008">
    <property type="entry name" value="DOMAIN PROTEIN, PUTATIVE (AFU_ORTHOLOGUE AFUA_3G10980)-RELATED"/>
    <property type="match status" value="1"/>
</dbReference>
<feature type="domain" description="VanZ-like" evidence="2">
    <location>
        <begin position="15"/>
        <end position="94"/>
    </location>
</feature>
<evidence type="ECO:0000313" key="3">
    <source>
        <dbReference type="EMBL" id="MBD0824834.1"/>
    </source>
</evidence>
<feature type="transmembrane region" description="Helical" evidence="1">
    <location>
        <begin position="78"/>
        <end position="95"/>
    </location>
</feature>
<dbReference type="RefSeq" id="WP_188224128.1">
    <property type="nucleotide sequence ID" value="NZ_JACVXD010000007.1"/>
</dbReference>